<dbReference type="PANTHER" id="PTHR42751">
    <property type="entry name" value="SODIUM/HYDROGEN EXCHANGER FAMILY/TRKA DOMAIN PROTEIN"/>
    <property type="match status" value="1"/>
</dbReference>
<keyword evidence="11" id="KW-1185">Reference proteome</keyword>
<dbReference type="PANTHER" id="PTHR42751:SF3">
    <property type="entry name" value="SODIUM_GLUTAMATE SYMPORTER"/>
    <property type="match status" value="1"/>
</dbReference>
<evidence type="ECO:0000313" key="11">
    <source>
        <dbReference type="Proteomes" id="UP000011688"/>
    </source>
</evidence>
<dbReference type="InterPro" id="IPR038770">
    <property type="entry name" value="Na+/solute_symporter_sf"/>
</dbReference>
<proteinExistence type="inferred from homology"/>
<feature type="domain" description="RCK N-terminal" evidence="9">
    <location>
        <begin position="407"/>
        <end position="513"/>
    </location>
</feature>
<dbReference type="STRING" id="1227497.C491_13042"/>
<accession>L9X4T5</accession>
<gene>
    <name evidence="10" type="ORF">C491_13042</name>
</gene>
<dbReference type="GO" id="GO:0016020">
    <property type="term" value="C:membrane"/>
    <property type="evidence" value="ECO:0007669"/>
    <property type="project" value="UniProtKB-SubCell"/>
</dbReference>
<dbReference type="GO" id="GO:0006813">
    <property type="term" value="P:potassium ion transport"/>
    <property type="evidence" value="ECO:0007669"/>
    <property type="project" value="InterPro"/>
</dbReference>
<feature type="transmembrane region" description="Helical" evidence="7">
    <location>
        <begin position="176"/>
        <end position="194"/>
    </location>
</feature>
<dbReference type="InterPro" id="IPR006153">
    <property type="entry name" value="Cation/H_exchanger_TM"/>
</dbReference>
<keyword evidence="4 7" id="KW-0812">Transmembrane</keyword>
<name>L9X4T5_9EURY</name>
<evidence type="ECO:0000256" key="4">
    <source>
        <dbReference type="ARBA" id="ARBA00022692"/>
    </source>
</evidence>
<feature type="transmembrane region" description="Helical" evidence="7">
    <location>
        <begin position="85"/>
        <end position="107"/>
    </location>
</feature>
<dbReference type="Pfam" id="PF00999">
    <property type="entry name" value="Na_H_Exchanger"/>
    <property type="match status" value="1"/>
</dbReference>
<dbReference type="EMBL" id="AOIB01000027">
    <property type="protein sequence ID" value="ELY56466.1"/>
    <property type="molecule type" value="Genomic_DNA"/>
</dbReference>
<reference evidence="10 11" key="1">
    <citation type="journal article" date="2014" name="PLoS Genet.">
        <title>Phylogenetically driven sequencing of extremely halophilic archaea reveals strategies for static and dynamic osmo-response.</title>
        <authorList>
            <person name="Becker E.A."/>
            <person name="Seitzer P.M."/>
            <person name="Tritt A."/>
            <person name="Larsen D."/>
            <person name="Krusor M."/>
            <person name="Yao A.I."/>
            <person name="Wu D."/>
            <person name="Madern D."/>
            <person name="Eisen J.A."/>
            <person name="Darling A.E."/>
            <person name="Facciotti M.T."/>
        </authorList>
    </citation>
    <scope>NUCLEOTIDE SEQUENCE [LARGE SCALE GENOMIC DNA]</scope>
    <source>
        <strain evidence="10 11">DSM 10524</strain>
    </source>
</reference>
<keyword evidence="6 7" id="KW-0472">Membrane</keyword>
<dbReference type="InterPro" id="IPR036291">
    <property type="entry name" value="NAD(P)-bd_dom_sf"/>
</dbReference>
<organism evidence="10 11">
    <name type="scientific">Natronococcus amylolyticus DSM 10524</name>
    <dbReference type="NCBI Taxonomy" id="1227497"/>
    <lineage>
        <taxon>Archaea</taxon>
        <taxon>Methanobacteriati</taxon>
        <taxon>Methanobacteriota</taxon>
        <taxon>Stenosarchaea group</taxon>
        <taxon>Halobacteria</taxon>
        <taxon>Halobacteriales</taxon>
        <taxon>Natrialbaceae</taxon>
        <taxon>Natronococcus</taxon>
    </lineage>
</organism>
<dbReference type="eggNOG" id="arCOG01955">
    <property type="taxonomic scope" value="Archaea"/>
</dbReference>
<evidence type="ECO:0000259" key="8">
    <source>
        <dbReference type="Pfam" id="PF00999"/>
    </source>
</evidence>
<feature type="transmembrane region" description="Helical" evidence="7">
    <location>
        <begin position="287"/>
        <end position="310"/>
    </location>
</feature>
<dbReference type="GO" id="GO:1902600">
    <property type="term" value="P:proton transmembrane transport"/>
    <property type="evidence" value="ECO:0007669"/>
    <property type="project" value="InterPro"/>
</dbReference>
<dbReference type="Pfam" id="PF02254">
    <property type="entry name" value="TrkA_N"/>
    <property type="match status" value="1"/>
</dbReference>
<evidence type="ECO:0000256" key="6">
    <source>
        <dbReference type="ARBA" id="ARBA00023136"/>
    </source>
</evidence>
<keyword evidence="3" id="KW-0813">Transport</keyword>
<dbReference type="Gene3D" id="3.40.50.720">
    <property type="entry name" value="NAD(P)-binding Rossmann-like Domain"/>
    <property type="match status" value="1"/>
</dbReference>
<evidence type="ECO:0000256" key="7">
    <source>
        <dbReference type="SAM" id="Phobius"/>
    </source>
</evidence>
<dbReference type="AlphaFoldDB" id="L9X4T5"/>
<evidence type="ECO:0000256" key="1">
    <source>
        <dbReference type="ARBA" id="ARBA00004141"/>
    </source>
</evidence>
<dbReference type="GO" id="GO:0015297">
    <property type="term" value="F:antiporter activity"/>
    <property type="evidence" value="ECO:0007669"/>
    <property type="project" value="InterPro"/>
</dbReference>
<dbReference type="Proteomes" id="UP000011688">
    <property type="component" value="Unassembled WGS sequence"/>
</dbReference>
<feature type="transmembrane region" description="Helical" evidence="7">
    <location>
        <begin position="214"/>
        <end position="242"/>
    </location>
</feature>
<feature type="domain" description="Cation/H+ exchanger transmembrane" evidence="8">
    <location>
        <begin position="18"/>
        <end position="361"/>
    </location>
</feature>
<comment type="caution">
    <text evidence="10">The sequence shown here is derived from an EMBL/GenBank/DDBJ whole genome shotgun (WGS) entry which is preliminary data.</text>
</comment>
<dbReference type="InterPro" id="IPR003148">
    <property type="entry name" value="RCK_N"/>
</dbReference>
<keyword evidence="5 7" id="KW-1133">Transmembrane helix</keyword>
<feature type="transmembrane region" description="Helical" evidence="7">
    <location>
        <begin position="262"/>
        <end position="280"/>
    </location>
</feature>
<dbReference type="SUPFAM" id="SSF51735">
    <property type="entry name" value="NAD(P)-binding Rossmann-fold domains"/>
    <property type="match status" value="1"/>
</dbReference>
<comment type="similarity">
    <text evidence="2">Belongs to the monovalent cation:proton antiporter 2 (CPA2) transporter (TC 2.A.37) family.</text>
</comment>
<comment type="subcellular location">
    <subcellularLocation>
        <location evidence="1">Membrane</location>
        <topology evidence="1">Multi-pass membrane protein</topology>
    </subcellularLocation>
</comment>
<evidence type="ECO:0000256" key="5">
    <source>
        <dbReference type="ARBA" id="ARBA00022989"/>
    </source>
</evidence>
<feature type="transmembrane region" description="Helical" evidence="7">
    <location>
        <begin position="55"/>
        <end position="73"/>
    </location>
</feature>
<protein>
    <submittedName>
        <fullName evidence="10">Sodium/hydrogen exchanger</fullName>
    </submittedName>
</protein>
<evidence type="ECO:0000259" key="9">
    <source>
        <dbReference type="Pfam" id="PF02254"/>
    </source>
</evidence>
<evidence type="ECO:0000256" key="3">
    <source>
        <dbReference type="ARBA" id="ARBA00022448"/>
    </source>
</evidence>
<evidence type="ECO:0000256" key="2">
    <source>
        <dbReference type="ARBA" id="ARBA00005551"/>
    </source>
</evidence>
<evidence type="ECO:0000313" key="10">
    <source>
        <dbReference type="EMBL" id="ELY56466.1"/>
    </source>
</evidence>
<sequence length="556" mass="59375">MGPMYEILFALTLIFTVAAGLLLVAAQRDLPVLPFYLLAGILIGFAIDESELLDLAQWGIAFLVFLFGTHVDLEAFRSTGRTSVAIGVVQAVVVGGLAVAGALAFGVDPLNAVYFGVAAALSSSLVATSYLDTDEGVRPTHAQVAESIHFTEDLLGVLVVLGLSAFVYAAEPAPTQLAVGAGLFALALGVRYLAFHRITSRLQGDSEVMMLFGITLAIGFIALAEAANLSIIVGAFAAGIAVADDYPHSLELVDTIDDLEDFFTPIFFVTVGALLAIPTLETVGYTVVLVLATLVLNPLIVGFLLLRGGFDGRTAVMTGLTLDQVSVFSLFIAIEALVAETIARPLFDAIVLSAAITWIAATYTARNAEEINGWLRERGVVRAVGKPIGEKTDVDEGLEDHVIITDFEHGGEHVLEACSELDRPIVVVEDNPARFDDVRELADNYVYGDVLNDRTWDVAGLETAALVVSLSPELARAEAIADLEGDTPRVVRIDSADDAEAFLEREATGVVYPEAITAERAGDDLEALLTEEISHEEFVGRSRTFFEDPPYPDQES</sequence>
<dbReference type="Gene3D" id="1.20.1530.20">
    <property type="match status" value="1"/>
</dbReference>
<dbReference type="PATRIC" id="fig|1227497.3.peg.2693"/>